<keyword evidence="5" id="KW-1017">Isopeptide bond</keyword>
<keyword evidence="19" id="KW-0012">Acyltransferase</keyword>
<evidence type="ECO:0000256" key="9">
    <source>
        <dbReference type="ARBA" id="ARBA00022737"/>
    </source>
</evidence>
<dbReference type="InterPro" id="IPR002717">
    <property type="entry name" value="HAT_MYST-type"/>
</dbReference>
<evidence type="ECO:0000256" key="17">
    <source>
        <dbReference type="ARBA" id="ARBA00023163"/>
    </source>
</evidence>
<feature type="compositionally biased region" description="Low complexity" evidence="24">
    <location>
        <begin position="1308"/>
        <end position="1332"/>
    </location>
</feature>
<dbReference type="GO" id="GO:0005634">
    <property type="term" value="C:nucleus"/>
    <property type="evidence" value="ECO:0007669"/>
    <property type="project" value="UniProtKB-SubCell"/>
</dbReference>
<keyword evidence="6" id="KW-0597">Phosphoprotein</keyword>
<feature type="domain" description="PHD-type" evidence="25">
    <location>
        <begin position="212"/>
        <end position="271"/>
    </location>
</feature>
<comment type="similarity">
    <text evidence="2">Belongs to the MYST (SAS/MOZ) family.</text>
</comment>
<evidence type="ECO:0000256" key="14">
    <source>
        <dbReference type="ARBA" id="ARBA00022990"/>
    </source>
</evidence>
<dbReference type="FunFam" id="3.40.630.30:FF:000001">
    <property type="entry name" value="Histone acetyltransferase"/>
    <property type="match status" value="1"/>
</dbReference>
<dbReference type="GO" id="GO:0006357">
    <property type="term" value="P:regulation of transcription by RNA polymerase II"/>
    <property type="evidence" value="ECO:0007669"/>
    <property type="project" value="TreeGrafter"/>
</dbReference>
<evidence type="ECO:0000313" key="30">
    <source>
        <dbReference type="RefSeq" id="XP_028990470.1"/>
    </source>
</evidence>
<dbReference type="InterPro" id="IPR001965">
    <property type="entry name" value="Znf_PHD"/>
</dbReference>
<evidence type="ECO:0000256" key="6">
    <source>
        <dbReference type="ARBA" id="ARBA00022553"/>
    </source>
</evidence>
<dbReference type="FunFam" id="1.10.10.10:FF:000123">
    <property type="entry name" value="Histone acetyltransferase"/>
    <property type="match status" value="1"/>
</dbReference>
<feature type="domain" description="SAMD1-like winged helix (WH)" evidence="28">
    <location>
        <begin position="1"/>
        <end position="77"/>
    </location>
</feature>
<feature type="compositionally biased region" description="Polar residues" evidence="24">
    <location>
        <begin position="1274"/>
        <end position="1287"/>
    </location>
</feature>
<sequence length="2133" mass="236620">MVKLANPLYTEWILEAIQKIKRQKQRPSEERICHAVATSHGLDRKTVLEQLELSVHDGSILKVTNKGSASYKDPGVPGRVGSISPANVSVPSKESIWNSSDLRHIDWNKILKRAIEGLDDTHGSSLKNIERYLRNQDDLSDIVDNCAFRQRLRLAAKRSVNNGRLSKNGPRYKMSLGGAEGRGSRCPHASPLVLSSVTLLPHEREQLRVDPIPICSFCLGTKESNRDKRPEELLSCADCGSSGHPSCLKFSPELTSNVKRLRWQCIECKTCSSCRIQGKNADEMLFCDSCDRGFHMECCDPPLSRMPKGTWICQVCRPKENGKKLLHKKADQIKRRYAKPIGRPRNKLKQRMSVTSCDGSMVALGGRGSPGRGQKITVCSTPSSGHAASVKDVRDRLAVADPRCAVDATQFTTSTPTTTPSLTPTSTPAALTVNKKTKGLIDGLSKFFTPSPVGRRSRALPVELPAKHLGSRDRSPPKLSKPPESFAFVVGSTQKITPSSSALPSAPTLPGLSPPSQVSSSSTSANSPQSSSSQSSVPSLSSLCNSSQLKGLFDGLSHIYTTQGQSRKKRLPSYAPPKRMHHKQDSPHASKSGPQRLGKNEFNKNRLHSTSAGPGRPRGHAFKMVSHFKLNPFLKKHRTLGRLRYKVSPQKGAPSPGKADLTDGRIKPENNHGHNRELRVKQEAQMDFVAMSRDHVTEEDIETFTHVQELAAQRTGSLNTDSMRCPAVIEFGKYEIQTWYSSPYPPEYSRLQKLYLCEFCLKYMRSKNILQRHTKKCGWFHPPANEIYRKDNLSVFEVDGNVSKLFCQNLCLLAKLFLDHKTLYYDVEPFLFYILTKNDEKGCHLVGYFSKEKLCQQKYNVSCIMIMPQYQRQGFGRFLIDFSYLLTRQEGQAGSPEKPLSDLGRLSYLAYWKSVILEYLYKHPDKHISVKGISRATGMCPHDIAATLQQLGMIDRQDGRIVLIRRERQIQRHVERLRANPRQNTVDPDALRWTPPSGFSAVLSEEEREAEMDAERLKEQASCWEKERESYMMTHSNRQPLTKVHCKVPYRTYERRPAPSWTRRILPSKEVSDDEADDDGDSDASDGSSCILTKAHAMLAAKRKRTIVLKKRGRKRKRINSSVTTETISETTEVLNEPFDNSEDERPMPLLERTCRVGEMEEEEEERPPIIPMKRRRGRPRLEKNAHKDNLQHWNEGADALSKRPSRTRPVKRKKGWPKGVKRGPPKWRLKNERKMGFKLNLYTPPETPMEAEQHHIQTGDVKGKQDQAFVTADTGSTAARGTSSVGMMQERLPTEPPSPTDHGSQKSSSPEESPMASPIGSAAASPGATSPRPEDRGDLSMPPEDDHQESENEQDSRAKDVKHVTESALSLENDNEDDEEEDEQRTQIEDQDADDEDDSHGKAGEPDGSKVELEQNSKEVPERTSSFLDPKESNESELCQQVSTVTSCEEKPAAVTENLQEAVTETTVAAPPPKAEAVASVAAAESDNALDSESEEDSAPSPCPGHVAPQPAERQTLSPVQREDAPVCTEIDSETAQAVQSLTQETERENVFQDCVESQEPCRSLQAYTRVAQSPQLTSLEDCPQSDHSSPLSSAQSHPSQSVRSVSSPAVSILESGYTQISPDHSAISVPSLHNMETSPMMDVPSVSDHSQQVVDSGFSDLGSIESTTENYENPSSYDSTMGGSICGAGPTQNSCSYGTIPPSGLAQSSCAVSQQMAAVNPGSCGMIQQNSLSSPPHCNVKSPQGCVVVERPPSNSQHSQHSQRGQHSQHNSHSRHGPHNQHSQHNQHGPHNQLSQHSQHNPHNPHSHHHNHHLQHNQLSQHNQHTQHSLHNQHSQHGQQQPLAQCAIPTNFTTTMQLTDIAESGNTNFALFERLNHQGEYGGGHYSQSSGLSLAKLQQFTNTFIDHPHSLPFNHTASHPITSYANTPSLSSQHSSLVSLSQTPHRVPNPQVQATMTPPPTLNSPPMMLQRNMGIPPSQQIQPQMASKTHISARAKSAPLSHHQQQMYARQPQAVAMQAPSRTLAAMPRMNMSVNIMPAPAYNVNSMNMTSLGGYGMSQPMMNSGYHGNHAYMNQSTQYSMQMGMMGTQPYPQQPMQAPPHGNMVYTPAGHHGYMNTGMSKQSLKAPFIRR</sequence>
<evidence type="ECO:0000256" key="4">
    <source>
        <dbReference type="ARBA" id="ARBA00022491"/>
    </source>
</evidence>
<dbReference type="PROSITE" id="PS50016">
    <property type="entry name" value="ZF_PHD_2"/>
    <property type="match status" value="2"/>
</dbReference>
<dbReference type="GO" id="GO:0000786">
    <property type="term" value="C:nucleosome"/>
    <property type="evidence" value="ECO:0007669"/>
    <property type="project" value="InterPro"/>
</dbReference>
<feature type="region of interest" description="Disordered" evidence="24">
    <location>
        <begin position="560"/>
        <end position="620"/>
    </location>
</feature>
<evidence type="ECO:0000259" key="27">
    <source>
        <dbReference type="PROSITE" id="PS51726"/>
    </source>
</evidence>
<dbReference type="InterPro" id="IPR040706">
    <property type="entry name" value="Zf-MYST"/>
</dbReference>
<feature type="active site" description="Proton donor/acceptor" evidence="21">
    <location>
        <position position="897"/>
    </location>
</feature>
<dbReference type="Proteomes" id="UP000515150">
    <property type="component" value="Chromosome 19"/>
</dbReference>
<feature type="compositionally biased region" description="Low complexity" evidence="24">
    <location>
        <begin position="1462"/>
        <end position="1488"/>
    </location>
</feature>
<keyword evidence="7" id="KW-0808">Transferase</keyword>
<dbReference type="PROSITE" id="PS52014">
    <property type="entry name" value="SAMD1_WH"/>
    <property type="match status" value="1"/>
</dbReference>
<dbReference type="CDD" id="cd15618">
    <property type="entry name" value="PHD1_MOZ_MORF"/>
    <property type="match status" value="1"/>
</dbReference>
<evidence type="ECO:0000313" key="34">
    <source>
        <dbReference type="RefSeq" id="XP_028990475.1"/>
    </source>
</evidence>
<evidence type="ECO:0000256" key="15">
    <source>
        <dbReference type="ARBA" id="ARBA00023015"/>
    </source>
</evidence>
<keyword evidence="10 22" id="KW-0863">Zinc-finger</keyword>
<dbReference type="RefSeq" id="XP_028990470.1">
    <property type="nucleotide sequence ID" value="XM_029134637.3"/>
</dbReference>
<dbReference type="PROSITE" id="PS51504">
    <property type="entry name" value="H15"/>
    <property type="match status" value="1"/>
</dbReference>
<feature type="compositionally biased region" description="Basic and acidic residues" evidence="24">
    <location>
        <begin position="1252"/>
        <end position="1266"/>
    </location>
</feature>
<feature type="coiled-coil region" evidence="23">
    <location>
        <begin position="1000"/>
        <end position="1034"/>
    </location>
</feature>
<evidence type="ECO:0000256" key="13">
    <source>
        <dbReference type="ARBA" id="ARBA00022853"/>
    </source>
</evidence>
<evidence type="ECO:0000313" key="33">
    <source>
        <dbReference type="RefSeq" id="XP_028990473.1"/>
    </source>
</evidence>
<evidence type="ECO:0000256" key="24">
    <source>
        <dbReference type="SAM" id="MobiDB-lite"/>
    </source>
</evidence>
<feature type="compositionally biased region" description="Basic and acidic residues" evidence="24">
    <location>
        <begin position="1355"/>
        <end position="1366"/>
    </location>
</feature>
<keyword evidence="13" id="KW-0156">Chromatin regulator</keyword>
<comment type="catalytic activity">
    <reaction evidence="20">
        <text>L-lysyl-[protein] + acetyl-CoA = N(6)-acetyl-L-lysyl-[protein] + CoA + H(+)</text>
        <dbReference type="Rhea" id="RHEA:45948"/>
        <dbReference type="Rhea" id="RHEA-COMP:9752"/>
        <dbReference type="Rhea" id="RHEA-COMP:10731"/>
        <dbReference type="ChEBI" id="CHEBI:15378"/>
        <dbReference type="ChEBI" id="CHEBI:29969"/>
        <dbReference type="ChEBI" id="CHEBI:57287"/>
        <dbReference type="ChEBI" id="CHEBI:57288"/>
        <dbReference type="ChEBI" id="CHEBI:61930"/>
        <dbReference type="EC" id="2.3.1.48"/>
    </reaction>
</comment>
<dbReference type="FunFam" id="3.30.60.60:FF:000002">
    <property type="entry name" value="Histone acetyltransferase"/>
    <property type="match status" value="1"/>
</dbReference>
<evidence type="ECO:0000256" key="18">
    <source>
        <dbReference type="ARBA" id="ARBA00023242"/>
    </source>
</evidence>
<dbReference type="SUPFAM" id="SSF46785">
    <property type="entry name" value="Winged helix' DNA-binding domain"/>
    <property type="match status" value="1"/>
</dbReference>
<evidence type="ECO:0000256" key="8">
    <source>
        <dbReference type="ARBA" id="ARBA00022723"/>
    </source>
</evidence>
<evidence type="ECO:0000259" key="26">
    <source>
        <dbReference type="PROSITE" id="PS51504"/>
    </source>
</evidence>
<dbReference type="SMART" id="SM00526">
    <property type="entry name" value="H15"/>
    <property type="match status" value="1"/>
</dbReference>
<dbReference type="InterPro" id="IPR050603">
    <property type="entry name" value="MYST_HAT"/>
</dbReference>
<dbReference type="GO" id="GO:0003682">
    <property type="term" value="F:chromatin binding"/>
    <property type="evidence" value="ECO:0007669"/>
    <property type="project" value="TreeGrafter"/>
</dbReference>
<dbReference type="SUPFAM" id="SSF55729">
    <property type="entry name" value="Acyl-CoA N-acyltransferases (Nat)"/>
    <property type="match status" value="1"/>
</dbReference>
<evidence type="ECO:0000256" key="12">
    <source>
        <dbReference type="ARBA" id="ARBA00022843"/>
    </source>
</evidence>
<dbReference type="GO" id="GO:0010484">
    <property type="term" value="F:histone H3 acetyltransferase activity"/>
    <property type="evidence" value="ECO:0007669"/>
    <property type="project" value="TreeGrafter"/>
</dbReference>
<evidence type="ECO:0000256" key="21">
    <source>
        <dbReference type="PIRSR" id="PIRSR602717-51"/>
    </source>
</evidence>
<dbReference type="EC" id="2.3.1.48" evidence="3"/>
<feature type="region of interest" description="Disordered" evidence="24">
    <location>
        <begin position="647"/>
        <end position="673"/>
    </location>
</feature>
<evidence type="ECO:0000313" key="31">
    <source>
        <dbReference type="RefSeq" id="XP_028990471.1"/>
    </source>
</evidence>
<feature type="compositionally biased region" description="Acidic residues" evidence="24">
    <location>
        <begin position="1072"/>
        <end position="1084"/>
    </location>
</feature>
<evidence type="ECO:0000256" key="5">
    <source>
        <dbReference type="ARBA" id="ARBA00022499"/>
    </source>
</evidence>
<dbReference type="InterPro" id="IPR019787">
    <property type="entry name" value="Znf_PHD-finger"/>
</dbReference>
<evidence type="ECO:0000259" key="25">
    <source>
        <dbReference type="PROSITE" id="PS50016"/>
    </source>
</evidence>
<dbReference type="SMART" id="SM00249">
    <property type="entry name" value="PHD"/>
    <property type="match status" value="2"/>
</dbReference>
<dbReference type="RefSeq" id="XP_028990473.1">
    <property type="nucleotide sequence ID" value="XM_029134640.2"/>
</dbReference>
<evidence type="ECO:0000256" key="10">
    <source>
        <dbReference type="ARBA" id="ARBA00022771"/>
    </source>
</evidence>
<evidence type="ECO:0000313" key="29">
    <source>
        <dbReference type="Proteomes" id="UP000515150"/>
    </source>
</evidence>
<feature type="region of interest" description="Disordered" evidence="24">
    <location>
        <begin position="1577"/>
        <end position="1609"/>
    </location>
</feature>
<dbReference type="GO" id="GO:0070776">
    <property type="term" value="C:MOZ/MORF histone acetyltransferase complex"/>
    <property type="evidence" value="ECO:0007669"/>
    <property type="project" value="TreeGrafter"/>
</dbReference>
<feature type="compositionally biased region" description="Polar residues" evidence="24">
    <location>
        <begin position="1782"/>
        <end position="1796"/>
    </location>
</feature>
<keyword evidence="18" id="KW-0539">Nucleus</keyword>
<dbReference type="Pfam" id="PF00628">
    <property type="entry name" value="PHD"/>
    <property type="match status" value="2"/>
</dbReference>
<dbReference type="FunFam" id="3.30.40.10:FF:000035">
    <property type="entry name" value="Histone acetyltransferase"/>
    <property type="match status" value="1"/>
</dbReference>
<keyword evidence="17" id="KW-0804">Transcription</keyword>
<dbReference type="CDD" id="cd15527">
    <property type="entry name" value="PHD2_KAT6A_6B"/>
    <property type="match status" value="1"/>
</dbReference>
<dbReference type="GO" id="GO:0006334">
    <property type="term" value="P:nucleosome assembly"/>
    <property type="evidence" value="ECO:0007669"/>
    <property type="project" value="InterPro"/>
</dbReference>
<gene>
    <name evidence="30 31 32 33 34" type="primary">kat6b</name>
</gene>
<evidence type="ECO:0000256" key="7">
    <source>
        <dbReference type="ARBA" id="ARBA00022679"/>
    </source>
</evidence>
<feature type="compositionally biased region" description="Acidic residues" evidence="24">
    <location>
        <begin position="1374"/>
        <end position="1399"/>
    </location>
</feature>
<feature type="compositionally biased region" description="Basic and acidic residues" evidence="24">
    <location>
        <begin position="1400"/>
        <end position="1423"/>
    </location>
</feature>
<keyword evidence="15" id="KW-0805">Transcription regulation</keyword>
<comment type="subcellular location">
    <subcellularLocation>
        <location evidence="1">Nucleus</location>
    </subcellularLocation>
</comment>
<dbReference type="GeneID" id="114845989"/>
<dbReference type="GeneTree" id="ENSGT00940000157372"/>
<dbReference type="InterPro" id="IPR036390">
    <property type="entry name" value="WH_DNA-bd_sf"/>
</dbReference>
<reference evidence="30 31" key="1">
    <citation type="submission" date="2025-04" db="UniProtKB">
        <authorList>
            <consortium name="RefSeq"/>
        </authorList>
    </citation>
    <scope>IDENTIFICATION</scope>
</reference>
<evidence type="ECO:0000256" key="11">
    <source>
        <dbReference type="ARBA" id="ARBA00022833"/>
    </source>
</evidence>
<keyword evidence="8" id="KW-0479">Metal-binding</keyword>
<feature type="compositionally biased region" description="Basic residues" evidence="24">
    <location>
        <begin position="1805"/>
        <end position="1817"/>
    </location>
</feature>
<dbReference type="InterPro" id="IPR005818">
    <property type="entry name" value="Histone_H1/H5_H15"/>
</dbReference>
<evidence type="ECO:0000256" key="16">
    <source>
        <dbReference type="ARBA" id="ARBA00023159"/>
    </source>
</evidence>
<dbReference type="PANTHER" id="PTHR10615:SF73">
    <property type="entry name" value="HISTONE ACETYLTRANSFERASE KAT6B"/>
    <property type="match status" value="1"/>
</dbReference>
<evidence type="ECO:0000256" key="20">
    <source>
        <dbReference type="ARBA" id="ARBA00048017"/>
    </source>
</evidence>
<dbReference type="RefSeq" id="XP_028990471.1">
    <property type="nucleotide sequence ID" value="XM_029134638.3"/>
</dbReference>
<dbReference type="OrthoDB" id="787137at2759"/>
<dbReference type="KEGG" id="bspl:114845989"/>
<feature type="compositionally biased region" description="Basic residues" evidence="24">
    <location>
        <begin position="1204"/>
        <end position="1229"/>
    </location>
</feature>
<feature type="compositionally biased region" description="Polar residues" evidence="24">
    <location>
        <begin position="1437"/>
        <end position="1448"/>
    </location>
</feature>
<dbReference type="InterPro" id="IPR048589">
    <property type="entry name" value="SAMD1-like_WH"/>
</dbReference>
<dbReference type="Pfam" id="PF21524">
    <property type="entry name" value="SAMD1_WH"/>
    <property type="match status" value="1"/>
</dbReference>
<dbReference type="InterPro" id="IPR011011">
    <property type="entry name" value="Znf_FYVE_PHD"/>
</dbReference>
<keyword evidence="4" id="KW-0678">Repressor</keyword>
<evidence type="ECO:0000256" key="3">
    <source>
        <dbReference type="ARBA" id="ARBA00013184"/>
    </source>
</evidence>
<dbReference type="SUPFAM" id="SSF57903">
    <property type="entry name" value="FYVE/PHD zinc finger"/>
    <property type="match status" value="2"/>
</dbReference>
<keyword evidence="16" id="KW-0010">Activator</keyword>
<keyword evidence="9" id="KW-0677">Repeat</keyword>
<dbReference type="Pfam" id="PF17772">
    <property type="entry name" value="zf-MYST"/>
    <property type="match status" value="1"/>
</dbReference>
<feature type="compositionally biased region" description="Acidic residues" evidence="24">
    <location>
        <begin position="1489"/>
        <end position="1499"/>
    </location>
</feature>
<evidence type="ECO:0000256" key="23">
    <source>
        <dbReference type="SAM" id="Coils"/>
    </source>
</evidence>
<keyword evidence="29" id="KW-1185">Reference proteome</keyword>
<feature type="region of interest" description="Disordered" evidence="24">
    <location>
        <begin position="1064"/>
        <end position="1088"/>
    </location>
</feature>
<organism evidence="29 33">
    <name type="scientific">Betta splendens</name>
    <name type="common">Siamese fighting fish</name>
    <dbReference type="NCBI Taxonomy" id="158456"/>
    <lineage>
        <taxon>Eukaryota</taxon>
        <taxon>Metazoa</taxon>
        <taxon>Chordata</taxon>
        <taxon>Craniata</taxon>
        <taxon>Vertebrata</taxon>
        <taxon>Euteleostomi</taxon>
        <taxon>Actinopterygii</taxon>
        <taxon>Neopterygii</taxon>
        <taxon>Teleostei</taxon>
        <taxon>Neoteleostei</taxon>
        <taxon>Acanthomorphata</taxon>
        <taxon>Anabantaria</taxon>
        <taxon>Anabantiformes</taxon>
        <taxon>Anabantoidei</taxon>
        <taxon>Osphronemidae</taxon>
        <taxon>Betta</taxon>
    </lineage>
</organism>
<feature type="compositionally biased region" description="Low complexity" evidence="24">
    <location>
        <begin position="1756"/>
        <end position="1771"/>
    </location>
</feature>
<evidence type="ECO:0000313" key="32">
    <source>
        <dbReference type="RefSeq" id="XP_028990472.1"/>
    </source>
</evidence>
<dbReference type="Pfam" id="PF01853">
    <property type="entry name" value="MOZ_SAS"/>
    <property type="match status" value="1"/>
</dbReference>
<evidence type="ECO:0000256" key="22">
    <source>
        <dbReference type="PROSITE-ProRule" id="PRU00146"/>
    </source>
</evidence>
<feature type="domain" description="PHD-type" evidence="25">
    <location>
        <begin position="268"/>
        <end position="319"/>
    </location>
</feature>
<dbReference type="InterPro" id="IPR016181">
    <property type="entry name" value="Acyl_CoA_acyltransferase"/>
</dbReference>
<dbReference type="FunFam" id="1.10.10.10:FF:000132">
    <property type="entry name" value="Histone acetyltransferase"/>
    <property type="match status" value="1"/>
</dbReference>
<dbReference type="PANTHER" id="PTHR10615">
    <property type="entry name" value="HISTONE ACETYLTRANSFERASE"/>
    <property type="match status" value="1"/>
</dbReference>
<dbReference type="GO" id="GO:0003677">
    <property type="term" value="F:DNA binding"/>
    <property type="evidence" value="ECO:0007669"/>
    <property type="project" value="InterPro"/>
</dbReference>
<dbReference type="CTD" id="23522"/>
<name>A0A6P7L7K9_BETSP</name>
<feature type="domain" description="H15" evidence="26">
    <location>
        <begin position="103"/>
        <end position="176"/>
    </location>
</feature>
<evidence type="ECO:0000256" key="1">
    <source>
        <dbReference type="ARBA" id="ARBA00004123"/>
    </source>
</evidence>
<keyword evidence="23" id="KW-0175">Coiled coil</keyword>
<feature type="compositionally biased region" description="Low complexity" evidence="24">
    <location>
        <begin position="1818"/>
        <end position="1844"/>
    </location>
</feature>
<feature type="domain" description="MYST-type HAT" evidence="27">
    <location>
        <begin position="721"/>
        <end position="995"/>
    </location>
</feature>
<keyword evidence="12" id="KW-0832">Ubl conjugation</keyword>
<evidence type="ECO:0000256" key="2">
    <source>
        <dbReference type="ARBA" id="ARBA00010107"/>
    </source>
</evidence>
<dbReference type="RefSeq" id="XP_028990472.1">
    <property type="nucleotide sequence ID" value="XM_029134639.3"/>
</dbReference>
<feature type="region of interest" description="Disordered" evidence="24">
    <location>
        <begin position="461"/>
        <end position="484"/>
    </location>
</feature>
<keyword evidence="14" id="KW-0007">Acetylation</keyword>
<dbReference type="Gene3D" id="3.30.40.10">
    <property type="entry name" value="Zinc/RING finger domain, C3HC4 (zinc finger)"/>
    <property type="match status" value="1"/>
</dbReference>
<proteinExistence type="inferred from homology"/>
<feature type="region of interest" description="Disordered" evidence="24">
    <location>
        <begin position="1733"/>
        <end position="1844"/>
    </location>
</feature>
<feature type="region of interest" description="Disordered" evidence="24">
    <location>
        <begin position="497"/>
        <end position="541"/>
    </location>
</feature>
<accession>A0A6P7L7K9</accession>
<dbReference type="InterPro" id="IPR013083">
    <property type="entry name" value="Znf_RING/FYVE/PHD"/>
</dbReference>
<feature type="compositionally biased region" description="Basic and acidic residues" evidence="24">
    <location>
        <begin position="660"/>
        <end position="673"/>
    </location>
</feature>
<dbReference type="PROSITE" id="PS51726">
    <property type="entry name" value="MYST_HAT"/>
    <property type="match status" value="1"/>
</dbReference>
<dbReference type="GO" id="GO:0003712">
    <property type="term" value="F:transcription coregulator activity"/>
    <property type="evidence" value="ECO:0007669"/>
    <property type="project" value="TreeGrafter"/>
</dbReference>
<feature type="compositionally biased region" description="Low complexity" evidence="24">
    <location>
        <begin position="1587"/>
        <end position="1609"/>
    </location>
</feature>
<dbReference type="GO" id="GO:0008270">
    <property type="term" value="F:zinc ion binding"/>
    <property type="evidence" value="ECO:0007669"/>
    <property type="project" value="UniProtKB-KW"/>
</dbReference>
<dbReference type="Gene3D" id="1.10.10.10">
    <property type="entry name" value="Winged helix-like DNA-binding domain superfamily/Winged helix DNA-binding domain"/>
    <property type="match status" value="2"/>
</dbReference>
<dbReference type="Gene3D" id="3.30.60.60">
    <property type="entry name" value="N-acetyl transferase-like"/>
    <property type="match status" value="1"/>
</dbReference>
<feature type="region of interest" description="Disordered" evidence="24">
    <location>
        <begin position="1192"/>
        <end position="1526"/>
    </location>
</feature>
<dbReference type="Gene3D" id="3.40.630.30">
    <property type="match status" value="1"/>
</dbReference>
<feature type="compositionally biased region" description="Basic residues" evidence="24">
    <location>
        <begin position="1772"/>
        <end position="1781"/>
    </location>
</feature>
<keyword evidence="11" id="KW-0862">Zinc</keyword>
<evidence type="ECO:0000256" key="19">
    <source>
        <dbReference type="ARBA" id="ARBA00023315"/>
    </source>
</evidence>
<protein>
    <recommendedName>
        <fullName evidence="3">histone acetyltransferase</fullName>
        <ecNumber evidence="3">2.3.1.48</ecNumber>
    </recommendedName>
</protein>
<evidence type="ECO:0000259" key="28">
    <source>
        <dbReference type="PROSITE" id="PS52014"/>
    </source>
</evidence>
<dbReference type="RefSeq" id="XP_028990475.1">
    <property type="nucleotide sequence ID" value="XM_029134642.3"/>
</dbReference>
<dbReference type="InterPro" id="IPR036388">
    <property type="entry name" value="WH-like_DNA-bd_sf"/>
</dbReference>